<dbReference type="GO" id="GO:0043169">
    <property type="term" value="F:cation binding"/>
    <property type="evidence" value="ECO:0007669"/>
    <property type="project" value="InterPro"/>
</dbReference>
<dbReference type="AlphaFoldDB" id="A0A3P8I1E0"/>
<dbReference type="PANTHER" id="PTHR43651:SF3">
    <property type="entry name" value="1,4-ALPHA-GLUCAN-BRANCHING ENZYME"/>
    <property type="match status" value="1"/>
</dbReference>
<dbReference type="Pfam" id="PF02806">
    <property type="entry name" value="Alpha-amylase_C"/>
    <property type="match status" value="1"/>
</dbReference>
<dbReference type="GO" id="GO:0003844">
    <property type="term" value="F:1,4-alpha-glucan branching enzyme activity"/>
    <property type="evidence" value="ECO:0007669"/>
    <property type="project" value="TreeGrafter"/>
</dbReference>
<dbReference type="Gene3D" id="3.20.20.80">
    <property type="entry name" value="Glycosidases"/>
    <property type="match status" value="1"/>
</dbReference>
<dbReference type="OrthoDB" id="196493at2759"/>
<evidence type="ECO:0000313" key="2">
    <source>
        <dbReference type="EMBL" id="VDP51973.1"/>
    </source>
</evidence>
<dbReference type="InterPro" id="IPR013780">
    <property type="entry name" value="Glyco_hydro_b"/>
</dbReference>
<dbReference type="SUPFAM" id="SSF51011">
    <property type="entry name" value="Glycosyl hydrolase domain"/>
    <property type="match status" value="1"/>
</dbReference>
<reference evidence="2" key="1">
    <citation type="submission" date="2018-11" db="EMBL/GenBank/DDBJ databases">
        <authorList>
            <consortium name="Pathogen Informatics"/>
        </authorList>
    </citation>
    <scope>NUCLEOTIDE SEQUENCE [LARGE SCALE GENOMIC DNA]</scope>
</reference>
<dbReference type="GO" id="GO:0005978">
    <property type="term" value="P:glycogen biosynthetic process"/>
    <property type="evidence" value="ECO:0007669"/>
    <property type="project" value="TreeGrafter"/>
</dbReference>
<dbReference type="FunFam" id="2.60.40.1180:FF:000003">
    <property type="entry name" value="1,4-alpha-glucan-branching enzyme, chloroplastic/amyloplastic"/>
    <property type="match status" value="1"/>
</dbReference>
<accession>A0A3P8I1E0</accession>
<organism evidence="2">
    <name type="scientific">Heligmosomoides polygyrus</name>
    <name type="common">Parasitic roundworm</name>
    <dbReference type="NCBI Taxonomy" id="6339"/>
    <lineage>
        <taxon>Eukaryota</taxon>
        <taxon>Metazoa</taxon>
        <taxon>Ecdysozoa</taxon>
        <taxon>Nematoda</taxon>
        <taxon>Chromadorea</taxon>
        <taxon>Rhabditida</taxon>
        <taxon>Rhabditina</taxon>
        <taxon>Rhabditomorpha</taxon>
        <taxon>Strongyloidea</taxon>
        <taxon>Heligmosomidae</taxon>
        <taxon>Heligmosomoides</taxon>
    </lineage>
</organism>
<dbReference type="PANTHER" id="PTHR43651">
    <property type="entry name" value="1,4-ALPHA-GLUCAN-BRANCHING ENZYME"/>
    <property type="match status" value="1"/>
</dbReference>
<gene>
    <name evidence="2" type="ORF">HPBE_LOCUS25540</name>
</gene>
<dbReference type="InterPro" id="IPR017853">
    <property type="entry name" value="GH"/>
</dbReference>
<name>A0A3P8I1E0_HELPZ</name>
<evidence type="ECO:0000259" key="1">
    <source>
        <dbReference type="Pfam" id="PF02806"/>
    </source>
</evidence>
<dbReference type="GO" id="GO:0005737">
    <property type="term" value="C:cytoplasm"/>
    <property type="evidence" value="ECO:0007669"/>
    <property type="project" value="TreeGrafter"/>
</dbReference>
<proteinExistence type="predicted"/>
<sequence>MMSNLRWWVEEYGFDGFRFDGVTSMIYHSHGMNDDFMGGYPMYFGLNVDTDSMVYLMLSNDFLHKKYPQIITIAEEVSGMPGLCRPVDEGGQGFDYRLAMALPDMWIKILKHTADEDWQIHDIVHTLENRRWSEKSIAYAESHDQALVGDKTIAFWLMDKEMYDFMSEITPLTPIIERGIALHKMIRLLTMGLGGEAWLNFIGKLLQHFVTHFFKNLHRNEFGHPEWLDFPRIGNNESFHYARRQFNLADDELLRYKFLNRWDAAMNALEQETGFLHKGPAYVSCKHNEDKVICFERGGAVFVFNFHTTKSYTDYKVGVEVPGTYKMALNSDEERFGGHNRLKHGSEHCTFPEGFNGRRNHLFVYVPTRTCLVLKL</sequence>
<dbReference type="InterPro" id="IPR006048">
    <property type="entry name" value="A-amylase/branching_C"/>
</dbReference>
<dbReference type="SUPFAM" id="SSF51445">
    <property type="entry name" value="(Trans)glycosidases"/>
    <property type="match status" value="1"/>
</dbReference>
<dbReference type="EMBL" id="UZAH01038091">
    <property type="protein sequence ID" value="VDP51973.1"/>
    <property type="molecule type" value="Genomic_DNA"/>
</dbReference>
<protein>
    <recommendedName>
        <fullName evidence="1">Alpha-amylase/branching enzyme C-terminal all beta domain-containing protein</fullName>
    </recommendedName>
</protein>
<feature type="domain" description="Alpha-amylase/branching enzyme C-terminal all beta" evidence="1">
    <location>
        <begin position="282"/>
        <end position="375"/>
    </location>
</feature>
<dbReference type="Gene3D" id="2.60.40.1180">
    <property type="entry name" value="Golgi alpha-mannosidase II"/>
    <property type="match status" value="1"/>
</dbReference>